<feature type="compositionally biased region" description="Low complexity" evidence="6">
    <location>
        <begin position="92"/>
        <end position="103"/>
    </location>
</feature>
<dbReference type="Proteomes" id="UP001497623">
    <property type="component" value="Unassembled WGS sequence"/>
</dbReference>
<evidence type="ECO:0000256" key="1">
    <source>
        <dbReference type="ARBA" id="ARBA00022669"/>
    </source>
</evidence>
<evidence type="ECO:0000256" key="6">
    <source>
        <dbReference type="SAM" id="MobiDB-lite"/>
    </source>
</evidence>
<evidence type="ECO:0000313" key="8">
    <source>
        <dbReference type="EMBL" id="CAL4118813.1"/>
    </source>
</evidence>
<dbReference type="SUPFAM" id="SSF57625">
    <property type="entry name" value="Invertebrate chitin-binding proteins"/>
    <property type="match status" value="1"/>
</dbReference>
<proteinExistence type="predicted"/>
<organism evidence="8 9">
    <name type="scientific">Meganyctiphanes norvegica</name>
    <name type="common">Northern krill</name>
    <name type="synonym">Thysanopoda norvegica</name>
    <dbReference type="NCBI Taxonomy" id="48144"/>
    <lineage>
        <taxon>Eukaryota</taxon>
        <taxon>Metazoa</taxon>
        <taxon>Ecdysozoa</taxon>
        <taxon>Arthropoda</taxon>
        <taxon>Crustacea</taxon>
        <taxon>Multicrustacea</taxon>
        <taxon>Malacostraca</taxon>
        <taxon>Eumalacostraca</taxon>
        <taxon>Eucarida</taxon>
        <taxon>Euphausiacea</taxon>
        <taxon>Euphausiidae</taxon>
        <taxon>Meganyctiphanes</taxon>
    </lineage>
</organism>
<dbReference type="InterPro" id="IPR036508">
    <property type="entry name" value="Chitin-bd_dom_sf"/>
</dbReference>
<dbReference type="GO" id="GO:0008061">
    <property type="term" value="F:chitin binding"/>
    <property type="evidence" value="ECO:0007669"/>
    <property type="project" value="UniProtKB-KW"/>
</dbReference>
<dbReference type="PANTHER" id="PTHR23301:SF0">
    <property type="entry name" value="CHITIN-BINDING TYPE-2 DOMAIN-CONTAINING PROTEIN-RELATED"/>
    <property type="match status" value="1"/>
</dbReference>
<keyword evidence="1" id="KW-0147">Chitin-binding</keyword>
<evidence type="ECO:0000259" key="7">
    <source>
        <dbReference type="PROSITE" id="PS50940"/>
    </source>
</evidence>
<dbReference type="PROSITE" id="PS50940">
    <property type="entry name" value="CHIT_BIND_II"/>
    <property type="match status" value="1"/>
</dbReference>
<dbReference type="InterPro" id="IPR002557">
    <property type="entry name" value="Chitin-bd_dom"/>
</dbReference>
<comment type="caution">
    <text evidence="8">The sequence shown here is derived from an EMBL/GenBank/DDBJ whole genome shotgun (WGS) entry which is preliminary data.</text>
</comment>
<evidence type="ECO:0000256" key="2">
    <source>
        <dbReference type="ARBA" id="ARBA00022729"/>
    </source>
</evidence>
<evidence type="ECO:0000313" key="9">
    <source>
        <dbReference type="Proteomes" id="UP001497623"/>
    </source>
</evidence>
<dbReference type="AlphaFoldDB" id="A0AAV2R6R5"/>
<keyword evidence="3" id="KW-0677">Repeat</keyword>
<keyword evidence="2" id="KW-0732">Signal</keyword>
<keyword evidence="4" id="KW-1015">Disulfide bond</keyword>
<feature type="region of interest" description="Disordered" evidence="6">
    <location>
        <begin position="81"/>
        <end position="103"/>
    </location>
</feature>
<sequence length="103" mass="10891">MGLIASTMGQDVGTPCADEISAQCPAEDPDAPVYIPEPSDCRKFCECSGGDAYKHTCAPGLLFDAEALICQWPESMDCGNRPIGTDPPTEPPIVTTPMTTPMN</sequence>
<dbReference type="SMART" id="SM00494">
    <property type="entry name" value="ChtBD2"/>
    <property type="match status" value="1"/>
</dbReference>
<dbReference type="Pfam" id="PF01607">
    <property type="entry name" value="CBM_14"/>
    <property type="match status" value="1"/>
</dbReference>
<gene>
    <name evidence="8" type="ORF">MNOR_LOCUS21534</name>
</gene>
<evidence type="ECO:0000256" key="3">
    <source>
        <dbReference type="ARBA" id="ARBA00022737"/>
    </source>
</evidence>
<dbReference type="Gene3D" id="2.170.140.10">
    <property type="entry name" value="Chitin binding domain"/>
    <property type="match status" value="1"/>
</dbReference>
<keyword evidence="5" id="KW-0325">Glycoprotein</keyword>
<keyword evidence="9" id="KW-1185">Reference proteome</keyword>
<dbReference type="PANTHER" id="PTHR23301">
    <property type="entry name" value="CHITIN BINDING PERITROPHIN-A"/>
    <property type="match status" value="1"/>
</dbReference>
<dbReference type="GO" id="GO:0005576">
    <property type="term" value="C:extracellular region"/>
    <property type="evidence" value="ECO:0007669"/>
    <property type="project" value="InterPro"/>
</dbReference>
<evidence type="ECO:0000256" key="5">
    <source>
        <dbReference type="ARBA" id="ARBA00023180"/>
    </source>
</evidence>
<name>A0AAV2R6R5_MEGNR</name>
<protein>
    <recommendedName>
        <fullName evidence="7">Chitin-binding type-2 domain-containing protein</fullName>
    </recommendedName>
</protein>
<accession>A0AAV2R6R5</accession>
<dbReference type="InterPro" id="IPR051940">
    <property type="entry name" value="Chitin_bind-dev_reg"/>
</dbReference>
<feature type="domain" description="Chitin-binding type-2" evidence="7">
    <location>
        <begin position="21"/>
        <end position="80"/>
    </location>
</feature>
<reference evidence="8 9" key="1">
    <citation type="submission" date="2024-05" db="EMBL/GenBank/DDBJ databases">
        <authorList>
            <person name="Wallberg A."/>
        </authorList>
    </citation>
    <scope>NUCLEOTIDE SEQUENCE [LARGE SCALE GENOMIC DNA]</scope>
</reference>
<dbReference type="EMBL" id="CAXKWB010017417">
    <property type="protein sequence ID" value="CAL4118813.1"/>
    <property type="molecule type" value="Genomic_DNA"/>
</dbReference>
<evidence type="ECO:0000256" key="4">
    <source>
        <dbReference type="ARBA" id="ARBA00023157"/>
    </source>
</evidence>